<keyword evidence="1" id="KW-0732">Signal</keyword>
<evidence type="ECO:0000313" key="3">
    <source>
        <dbReference type="Proteomes" id="UP001500603"/>
    </source>
</evidence>
<evidence type="ECO:0000313" key="2">
    <source>
        <dbReference type="EMBL" id="GAA5055979.1"/>
    </source>
</evidence>
<dbReference type="Proteomes" id="UP001500603">
    <property type="component" value="Unassembled WGS sequence"/>
</dbReference>
<dbReference type="PROSITE" id="PS51257">
    <property type="entry name" value="PROKAR_LIPOPROTEIN"/>
    <property type="match status" value="1"/>
</dbReference>
<comment type="caution">
    <text evidence="2">The sequence shown here is derived from an EMBL/GenBank/DDBJ whole genome shotgun (WGS) entry which is preliminary data.</text>
</comment>
<protein>
    <recommendedName>
        <fullName evidence="4">DUF4878 domain-containing protein</fullName>
    </recommendedName>
</protein>
<evidence type="ECO:0000256" key="1">
    <source>
        <dbReference type="SAM" id="SignalP"/>
    </source>
</evidence>
<proteinExistence type="predicted"/>
<dbReference type="EMBL" id="BAABJM010000002">
    <property type="protein sequence ID" value="GAA5055979.1"/>
    <property type="molecule type" value="Genomic_DNA"/>
</dbReference>
<evidence type="ECO:0008006" key="4">
    <source>
        <dbReference type="Google" id="ProtNLM"/>
    </source>
</evidence>
<keyword evidence="3" id="KW-1185">Reference proteome</keyword>
<sequence length="138" mass="14722">MTRTNRSVRALVAAALPALLLCGCGGADSGDSSGPSAEALKTDATAYANALADHDYPAAYQTRSARCRLTLNQDDFAASMGQKYDGRDLHTKPAEITVTTSGETGQVTTKNFDAKASEDNPKPVKWSFIDGKWQFDNC</sequence>
<feature type="chain" id="PRO_5046689512" description="DUF4878 domain-containing protein" evidence="1">
    <location>
        <begin position="30"/>
        <end position="138"/>
    </location>
</feature>
<reference evidence="3" key="1">
    <citation type="journal article" date="2019" name="Int. J. Syst. Evol. Microbiol.">
        <title>The Global Catalogue of Microorganisms (GCM) 10K type strain sequencing project: providing services to taxonomists for standard genome sequencing and annotation.</title>
        <authorList>
            <consortium name="The Broad Institute Genomics Platform"/>
            <consortium name="The Broad Institute Genome Sequencing Center for Infectious Disease"/>
            <person name="Wu L."/>
            <person name="Ma J."/>
        </authorList>
    </citation>
    <scope>NUCLEOTIDE SEQUENCE [LARGE SCALE GENOMIC DNA]</scope>
    <source>
        <strain evidence="3">JCM 18298</strain>
    </source>
</reference>
<accession>A0ABP9KH88</accession>
<gene>
    <name evidence="2" type="ORF">GCM10023318_32780</name>
</gene>
<organism evidence="2 3">
    <name type="scientific">Nocardia callitridis</name>
    <dbReference type="NCBI Taxonomy" id="648753"/>
    <lineage>
        <taxon>Bacteria</taxon>
        <taxon>Bacillati</taxon>
        <taxon>Actinomycetota</taxon>
        <taxon>Actinomycetes</taxon>
        <taxon>Mycobacteriales</taxon>
        <taxon>Nocardiaceae</taxon>
        <taxon>Nocardia</taxon>
    </lineage>
</organism>
<name>A0ABP9KH88_9NOCA</name>
<feature type="signal peptide" evidence="1">
    <location>
        <begin position="1"/>
        <end position="29"/>
    </location>
</feature>
<dbReference type="RefSeq" id="WP_345496231.1">
    <property type="nucleotide sequence ID" value="NZ_BAABJM010000002.1"/>
</dbReference>